<keyword evidence="3" id="KW-0456">Lyase</keyword>
<evidence type="ECO:0000313" key="3">
    <source>
        <dbReference type="EMBL" id="MQM31422.1"/>
    </source>
</evidence>
<dbReference type="AlphaFoldDB" id="A0A6A7RWW1"/>
<dbReference type="PANTHER" id="PTHR48077:SF6">
    <property type="entry name" value="TRYPTOPHAN SYNTHASE"/>
    <property type="match status" value="1"/>
</dbReference>
<feature type="non-terminal residue" evidence="3">
    <location>
        <position position="119"/>
    </location>
</feature>
<evidence type="ECO:0000313" key="4">
    <source>
        <dbReference type="Proteomes" id="UP000342300"/>
    </source>
</evidence>
<dbReference type="SUPFAM" id="SSF53686">
    <property type="entry name" value="Tryptophan synthase beta subunit-like PLP-dependent enzymes"/>
    <property type="match status" value="1"/>
</dbReference>
<keyword evidence="2" id="KW-0663">Pyridoxal phosphate</keyword>
<dbReference type="InterPro" id="IPR006653">
    <property type="entry name" value="Trp_synth_b_CS"/>
</dbReference>
<name>A0A6A7RWW1_9PROT</name>
<protein>
    <submittedName>
        <fullName evidence="3">TrpB-like pyridoxal-phosphate dependent enzyme</fullName>
        <ecNumber evidence="3">4.2.1.20</ecNumber>
    </submittedName>
</protein>
<comment type="caution">
    <text evidence="3">The sequence shown here is derived from an EMBL/GenBank/DDBJ whole genome shotgun (WGS) entry which is preliminary data.</text>
</comment>
<dbReference type="Proteomes" id="UP000342300">
    <property type="component" value="Unassembled WGS sequence"/>
</dbReference>
<dbReference type="GO" id="GO:0004834">
    <property type="term" value="F:tryptophan synthase activity"/>
    <property type="evidence" value="ECO:0007669"/>
    <property type="project" value="UniProtKB-EC"/>
</dbReference>
<dbReference type="GO" id="GO:0005737">
    <property type="term" value="C:cytoplasm"/>
    <property type="evidence" value="ECO:0007669"/>
    <property type="project" value="TreeGrafter"/>
</dbReference>
<dbReference type="Gene3D" id="3.40.50.1100">
    <property type="match status" value="1"/>
</dbReference>
<evidence type="ECO:0000256" key="2">
    <source>
        <dbReference type="ARBA" id="ARBA00022898"/>
    </source>
</evidence>
<dbReference type="GO" id="GO:0052684">
    <property type="term" value="F:L-serine hydro-lyase (adding indole, L-tryptophan-forming) activity"/>
    <property type="evidence" value="ECO:0007669"/>
    <property type="project" value="TreeGrafter"/>
</dbReference>
<proteinExistence type="predicted"/>
<comment type="cofactor">
    <cofactor evidence="1">
        <name>pyridoxal 5'-phosphate</name>
        <dbReference type="ChEBI" id="CHEBI:597326"/>
    </cofactor>
</comment>
<gene>
    <name evidence="3" type="ORF">CRU78_13230</name>
</gene>
<dbReference type="InterPro" id="IPR023026">
    <property type="entry name" value="Trp_synth_beta/beta-like"/>
</dbReference>
<sequence length="119" mass="13336">MESLHITLDQSEIPTHWYNVVADLPTPPLPSLAADGQPVSPEQMGAIFPAAIIEQEMSSERWIPIPEPVREIYRLWRPSPLIRARRLEEVLGTPARIYYKYEGVSPAGSHKPNTAVPQA</sequence>
<dbReference type="InterPro" id="IPR036052">
    <property type="entry name" value="TrpB-like_PALP_sf"/>
</dbReference>
<evidence type="ECO:0000256" key="1">
    <source>
        <dbReference type="ARBA" id="ARBA00001933"/>
    </source>
</evidence>
<organism evidence="3 4">
    <name type="scientific">Candidatus Accumulibacter phosphatis</name>
    <dbReference type="NCBI Taxonomy" id="327160"/>
    <lineage>
        <taxon>Bacteria</taxon>
        <taxon>Pseudomonadati</taxon>
        <taxon>Pseudomonadota</taxon>
        <taxon>Betaproteobacteria</taxon>
        <taxon>Candidatus Accumulibacter</taxon>
    </lineage>
</organism>
<dbReference type="EC" id="4.2.1.20" evidence="3"/>
<dbReference type="PANTHER" id="PTHR48077">
    <property type="entry name" value="TRYPTOPHAN SYNTHASE-RELATED"/>
    <property type="match status" value="1"/>
</dbReference>
<dbReference type="EMBL" id="PDHS01000318">
    <property type="protein sequence ID" value="MQM31422.1"/>
    <property type="molecule type" value="Genomic_DNA"/>
</dbReference>
<accession>A0A6A7RWW1</accession>
<reference evidence="3 4" key="1">
    <citation type="submission" date="2017-09" db="EMBL/GenBank/DDBJ databases">
        <title>Metagenomic Analysis Reveals Denitrifying Candidatus Accumulibacter and Flanking Population as a Source of N2O.</title>
        <authorList>
            <person name="Gao H."/>
            <person name="Mao Y."/>
            <person name="Zhao X."/>
            <person name="Liu W.-T."/>
            <person name="Zhang T."/>
            <person name="Wells G."/>
        </authorList>
    </citation>
    <scope>NUCLEOTIDE SEQUENCE [LARGE SCALE GENOMIC DNA]</scope>
    <source>
        <strain evidence="3">CANDO_2_IC</strain>
    </source>
</reference>
<dbReference type="PROSITE" id="PS00168">
    <property type="entry name" value="TRP_SYNTHASE_BETA"/>
    <property type="match status" value="1"/>
</dbReference>